<evidence type="ECO:0000256" key="2">
    <source>
        <dbReference type="ARBA" id="ARBA00006555"/>
    </source>
</evidence>
<evidence type="ECO:0000256" key="10">
    <source>
        <dbReference type="SAM" id="SignalP"/>
    </source>
</evidence>
<dbReference type="GO" id="GO:0055085">
    <property type="term" value="P:transmembrane transport"/>
    <property type="evidence" value="ECO:0007669"/>
    <property type="project" value="InterPro"/>
</dbReference>
<dbReference type="PANTHER" id="PTHR33446">
    <property type="entry name" value="PROTEIN TONB-RELATED"/>
    <property type="match status" value="1"/>
</dbReference>
<feature type="signal peptide" evidence="10">
    <location>
        <begin position="1"/>
        <end position="22"/>
    </location>
</feature>
<keyword evidence="8" id="KW-1133">Transmembrane helix</keyword>
<organism evidence="12 13">
    <name type="scientific">Edaphobacter aggregans</name>
    <dbReference type="NCBI Taxonomy" id="570835"/>
    <lineage>
        <taxon>Bacteria</taxon>
        <taxon>Pseudomonadati</taxon>
        <taxon>Acidobacteriota</taxon>
        <taxon>Terriglobia</taxon>
        <taxon>Terriglobales</taxon>
        <taxon>Acidobacteriaceae</taxon>
        <taxon>Edaphobacter</taxon>
    </lineage>
</organism>
<evidence type="ECO:0000256" key="8">
    <source>
        <dbReference type="ARBA" id="ARBA00022989"/>
    </source>
</evidence>
<keyword evidence="7" id="KW-0653">Protein transport</keyword>
<dbReference type="SUPFAM" id="SSF74653">
    <property type="entry name" value="TolA/TonB C-terminal domain"/>
    <property type="match status" value="2"/>
</dbReference>
<feature type="chain" id="PRO_5019211225" evidence="10">
    <location>
        <begin position="23"/>
        <end position="219"/>
    </location>
</feature>
<evidence type="ECO:0000256" key="7">
    <source>
        <dbReference type="ARBA" id="ARBA00022927"/>
    </source>
</evidence>
<proteinExistence type="inferred from homology"/>
<keyword evidence="3" id="KW-0813">Transport</keyword>
<reference evidence="12 13" key="1">
    <citation type="submission" date="2018-12" db="EMBL/GenBank/DDBJ databases">
        <title>Sequencing of bacterial isolates from soil warming experiment in Harvard Forest, Massachusetts, USA.</title>
        <authorList>
            <person name="Deangelis K."/>
        </authorList>
    </citation>
    <scope>NUCLEOTIDE SEQUENCE [LARGE SCALE GENOMIC DNA]</scope>
    <source>
        <strain evidence="12 13">EB153</strain>
    </source>
</reference>
<evidence type="ECO:0000256" key="5">
    <source>
        <dbReference type="ARBA" id="ARBA00022519"/>
    </source>
</evidence>
<dbReference type="InterPro" id="IPR006260">
    <property type="entry name" value="TonB/TolA_C"/>
</dbReference>
<evidence type="ECO:0000256" key="1">
    <source>
        <dbReference type="ARBA" id="ARBA00004383"/>
    </source>
</evidence>
<dbReference type="Pfam" id="PF03544">
    <property type="entry name" value="TonB_C"/>
    <property type="match status" value="2"/>
</dbReference>
<protein>
    <submittedName>
        <fullName evidence="12">TonB family protein</fullName>
    </submittedName>
</protein>
<comment type="subcellular location">
    <subcellularLocation>
        <location evidence="1">Cell inner membrane</location>
        <topology evidence="1">Single-pass membrane protein</topology>
        <orientation evidence="1">Periplasmic side</orientation>
    </subcellularLocation>
</comment>
<evidence type="ECO:0000259" key="11">
    <source>
        <dbReference type="PROSITE" id="PS52015"/>
    </source>
</evidence>
<keyword evidence="10" id="KW-0732">Signal</keyword>
<comment type="similarity">
    <text evidence="2">Belongs to the TonB family.</text>
</comment>
<comment type="caution">
    <text evidence="12">The sequence shown here is derived from an EMBL/GenBank/DDBJ whole genome shotgun (WGS) entry which is preliminary data.</text>
</comment>
<evidence type="ECO:0000256" key="6">
    <source>
        <dbReference type="ARBA" id="ARBA00022692"/>
    </source>
</evidence>
<dbReference type="Gene3D" id="3.30.1150.10">
    <property type="match status" value="2"/>
</dbReference>
<evidence type="ECO:0000313" key="13">
    <source>
        <dbReference type="Proteomes" id="UP000269669"/>
    </source>
</evidence>
<sequence>MYRLGAYCFAILLFVAVPRVQAQAPKKVWSGVMAEQSVTKVAPIYPPEAKIAGVQGTVVMHAVIGKTGTIESLDVLSGPDALRSSALDAVRQWTYKPYLLNGNPVAVDTTITIHYSWNRPAPEERIRVSSGVMSGLAKTQKIPEYPEASIAAHEVGAVVLRAVIDRSGKVIQLDRMSGPKILSQAVMDAVWQWTYRPYLINGEPVEVETQITINFSHGE</sequence>
<feature type="domain" description="TonB C-terminal" evidence="11">
    <location>
        <begin position="130"/>
        <end position="219"/>
    </location>
</feature>
<dbReference type="PROSITE" id="PS52015">
    <property type="entry name" value="TONB_CTD"/>
    <property type="match status" value="2"/>
</dbReference>
<keyword evidence="13" id="KW-1185">Reference proteome</keyword>
<dbReference type="Proteomes" id="UP000269669">
    <property type="component" value="Unassembled WGS sequence"/>
</dbReference>
<dbReference type="RefSeq" id="WP_260472764.1">
    <property type="nucleotide sequence ID" value="NZ_RSDW01000001.1"/>
</dbReference>
<dbReference type="InterPro" id="IPR051045">
    <property type="entry name" value="TonB-dependent_transducer"/>
</dbReference>
<evidence type="ECO:0000256" key="9">
    <source>
        <dbReference type="ARBA" id="ARBA00023136"/>
    </source>
</evidence>
<keyword evidence="4" id="KW-1003">Cell membrane</keyword>
<keyword evidence="5" id="KW-0997">Cell inner membrane</keyword>
<dbReference type="InterPro" id="IPR037682">
    <property type="entry name" value="TonB_C"/>
</dbReference>
<gene>
    <name evidence="12" type="ORF">EDE15_1851</name>
</gene>
<dbReference type="NCBIfam" id="TIGR01352">
    <property type="entry name" value="tonB_Cterm"/>
    <property type="match status" value="2"/>
</dbReference>
<evidence type="ECO:0000256" key="4">
    <source>
        <dbReference type="ARBA" id="ARBA00022475"/>
    </source>
</evidence>
<evidence type="ECO:0000256" key="3">
    <source>
        <dbReference type="ARBA" id="ARBA00022448"/>
    </source>
</evidence>
<feature type="domain" description="TonB C-terminal" evidence="11">
    <location>
        <begin position="30"/>
        <end position="124"/>
    </location>
</feature>
<dbReference type="GO" id="GO:0005886">
    <property type="term" value="C:plasma membrane"/>
    <property type="evidence" value="ECO:0007669"/>
    <property type="project" value="UniProtKB-SubCell"/>
</dbReference>
<dbReference type="EMBL" id="RSDW01000001">
    <property type="protein sequence ID" value="RSL16339.1"/>
    <property type="molecule type" value="Genomic_DNA"/>
</dbReference>
<name>A0A428MHW0_9BACT</name>
<dbReference type="GO" id="GO:0015031">
    <property type="term" value="P:protein transport"/>
    <property type="evidence" value="ECO:0007669"/>
    <property type="project" value="UniProtKB-KW"/>
</dbReference>
<keyword evidence="6" id="KW-0812">Transmembrane</keyword>
<evidence type="ECO:0000313" key="12">
    <source>
        <dbReference type="EMBL" id="RSL16339.1"/>
    </source>
</evidence>
<keyword evidence="9" id="KW-0472">Membrane</keyword>
<accession>A0A428MHW0</accession>
<dbReference type="AlphaFoldDB" id="A0A428MHW0"/>